<dbReference type="AlphaFoldDB" id="A0A4Q2FIB7"/>
<organism evidence="1 2">
    <name type="scientific">Streptococcus oralis</name>
    <dbReference type="NCBI Taxonomy" id="1303"/>
    <lineage>
        <taxon>Bacteria</taxon>
        <taxon>Bacillati</taxon>
        <taxon>Bacillota</taxon>
        <taxon>Bacilli</taxon>
        <taxon>Lactobacillales</taxon>
        <taxon>Streptococcaceae</taxon>
        <taxon>Streptococcus</taxon>
    </lineage>
</organism>
<protein>
    <submittedName>
        <fullName evidence="1">MFS transporter</fullName>
    </submittedName>
</protein>
<sequence>MQSSKEIELMTSEKELVKFYKKVLTIVSVSQIFGGAGLAAGITVG</sequence>
<reference evidence="1 2" key="1">
    <citation type="submission" date="2018-05" db="EMBL/GenBank/DDBJ databases">
        <title>Streptococcus from otitis media.</title>
        <authorList>
            <person name="Wayes A.M."/>
            <person name="Jakubovics N.S."/>
        </authorList>
    </citation>
    <scope>NUCLEOTIDE SEQUENCE [LARGE SCALE GENOMIC DNA]</scope>
    <source>
        <strain evidence="1 2">NU43</strain>
    </source>
</reference>
<feature type="non-terminal residue" evidence="1">
    <location>
        <position position="45"/>
    </location>
</feature>
<gene>
    <name evidence="1" type="ORF">DF216_10440</name>
</gene>
<accession>A0A4Q2FIB7</accession>
<name>A0A4Q2FIB7_STROR</name>
<comment type="caution">
    <text evidence="1">The sequence shown here is derived from an EMBL/GenBank/DDBJ whole genome shotgun (WGS) entry which is preliminary data.</text>
</comment>
<evidence type="ECO:0000313" key="2">
    <source>
        <dbReference type="Proteomes" id="UP000289485"/>
    </source>
</evidence>
<proteinExistence type="predicted"/>
<evidence type="ECO:0000313" key="1">
    <source>
        <dbReference type="EMBL" id="RXX19644.1"/>
    </source>
</evidence>
<dbReference type="EMBL" id="QEWJ01000060">
    <property type="protein sequence ID" value="RXX19644.1"/>
    <property type="molecule type" value="Genomic_DNA"/>
</dbReference>
<dbReference type="Proteomes" id="UP000289485">
    <property type="component" value="Unassembled WGS sequence"/>
</dbReference>